<dbReference type="PROSITE" id="PS50303">
    <property type="entry name" value="PUM_HD"/>
    <property type="match status" value="1"/>
</dbReference>
<accession>A0A8H6Z3R3</accession>
<name>A0A8H6Z3R3_9AGAR</name>
<dbReference type="InterPro" id="IPR033133">
    <property type="entry name" value="PUM-HD"/>
</dbReference>
<dbReference type="EMBL" id="JACAZI010000001">
    <property type="protein sequence ID" value="KAF7372045.1"/>
    <property type="molecule type" value="Genomic_DNA"/>
</dbReference>
<dbReference type="PROSITE" id="PS50302">
    <property type="entry name" value="PUM"/>
    <property type="match status" value="1"/>
</dbReference>
<evidence type="ECO:0000256" key="1">
    <source>
        <dbReference type="ARBA" id="ARBA00022737"/>
    </source>
</evidence>
<dbReference type="Pfam" id="PF00806">
    <property type="entry name" value="PUF"/>
    <property type="match status" value="3"/>
</dbReference>
<feature type="compositionally biased region" description="Basic and acidic residues" evidence="3">
    <location>
        <begin position="104"/>
        <end position="115"/>
    </location>
</feature>
<dbReference type="InterPro" id="IPR016024">
    <property type="entry name" value="ARM-type_fold"/>
</dbReference>
<evidence type="ECO:0000313" key="6">
    <source>
        <dbReference type="Proteomes" id="UP000620124"/>
    </source>
</evidence>
<evidence type="ECO:0000313" key="5">
    <source>
        <dbReference type="EMBL" id="KAF7372045.1"/>
    </source>
</evidence>
<feature type="region of interest" description="Disordered" evidence="3">
    <location>
        <begin position="95"/>
        <end position="121"/>
    </location>
</feature>
<dbReference type="GO" id="GO:0003730">
    <property type="term" value="F:mRNA 3'-UTR binding"/>
    <property type="evidence" value="ECO:0007669"/>
    <property type="project" value="TreeGrafter"/>
</dbReference>
<dbReference type="InterPro" id="IPR001313">
    <property type="entry name" value="Pumilio_RNA-bd_rpt"/>
</dbReference>
<protein>
    <submittedName>
        <fullName evidence="5">ARM repeat-containing protein</fullName>
    </submittedName>
</protein>
<organism evidence="5 6">
    <name type="scientific">Mycena venus</name>
    <dbReference type="NCBI Taxonomy" id="2733690"/>
    <lineage>
        <taxon>Eukaryota</taxon>
        <taxon>Fungi</taxon>
        <taxon>Dikarya</taxon>
        <taxon>Basidiomycota</taxon>
        <taxon>Agaricomycotina</taxon>
        <taxon>Agaricomycetes</taxon>
        <taxon>Agaricomycetidae</taxon>
        <taxon>Agaricales</taxon>
        <taxon>Marasmiineae</taxon>
        <taxon>Mycenaceae</taxon>
        <taxon>Mycena</taxon>
    </lineage>
</organism>
<dbReference type="PANTHER" id="PTHR12537:SF48">
    <property type="entry name" value="MEIOTIC COILED-COIL PROTEIN 2"/>
    <property type="match status" value="1"/>
</dbReference>
<comment type="caution">
    <text evidence="5">The sequence shown here is derived from an EMBL/GenBank/DDBJ whole genome shotgun (WGS) entry which is preliminary data.</text>
</comment>
<gene>
    <name evidence="5" type="ORF">MVEN_00062800</name>
</gene>
<keyword evidence="6" id="KW-1185">Reference proteome</keyword>
<dbReference type="PANTHER" id="PTHR12537">
    <property type="entry name" value="RNA BINDING PROTEIN PUMILIO-RELATED"/>
    <property type="match status" value="1"/>
</dbReference>
<dbReference type="GO" id="GO:0005737">
    <property type="term" value="C:cytoplasm"/>
    <property type="evidence" value="ECO:0007669"/>
    <property type="project" value="TreeGrafter"/>
</dbReference>
<dbReference type="Gene3D" id="1.25.10.10">
    <property type="entry name" value="Leucine-rich Repeat Variant"/>
    <property type="match status" value="1"/>
</dbReference>
<reference evidence="5" key="1">
    <citation type="submission" date="2020-05" db="EMBL/GenBank/DDBJ databases">
        <title>Mycena genomes resolve the evolution of fungal bioluminescence.</title>
        <authorList>
            <person name="Tsai I.J."/>
        </authorList>
    </citation>
    <scope>NUCLEOTIDE SEQUENCE</scope>
    <source>
        <strain evidence="5">CCC161011</strain>
    </source>
</reference>
<dbReference type="AlphaFoldDB" id="A0A8H6Z3R3"/>
<evidence type="ECO:0000256" key="2">
    <source>
        <dbReference type="PROSITE-ProRule" id="PRU00317"/>
    </source>
</evidence>
<dbReference type="OrthoDB" id="668540at2759"/>
<dbReference type="InterPro" id="IPR011989">
    <property type="entry name" value="ARM-like"/>
</dbReference>
<dbReference type="Proteomes" id="UP000620124">
    <property type="component" value="Unassembled WGS sequence"/>
</dbReference>
<evidence type="ECO:0000256" key="3">
    <source>
        <dbReference type="SAM" id="MobiDB-lite"/>
    </source>
</evidence>
<dbReference type="SMART" id="SM00025">
    <property type="entry name" value="Pumilio"/>
    <property type="match status" value="3"/>
</dbReference>
<dbReference type="SUPFAM" id="SSF48371">
    <property type="entry name" value="ARM repeat"/>
    <property type="match status" value="1"/>
</dbReference>
<proteinExistence type="predicted"/>
<feature type="domain" description="PUM-HD" evidence="4">
    <location>
        <begin position="141"/>
        <end position="444"/>
    </location>
</feature>
<sequence length="444" mass="50522">MYIHDRSSIWSNLQPKTSTDEWALRIEQLRHAGASATFSRQLTESPGHVPSVRNDAKIMTKSYLNSTDSSLDSAPLTPLRSGYGLGRIQHHAQPVLSAEGSHSPTHDSRSPDEQHSPAANGPRFYKQRAYAYDPQNQQDQEQHWAGSVIVNKPIKYKSSCFSGVWPYAALVARIIETDDSHANAVLQNRIRVVGPLERRQIVDVICARGMQMMTHRLGNWPFQRLLETSTDSEERIALIRPFRGRVFDLATNRYGCYVLQTALDWKEEKVPLLIVLELLAHNPWQTLIDAHASHVWIKVMQASRTLPAPARLYLNHLFFEFFEHKWATLACNLRGSLIVQFAFNNLEKNNKDRIVAELLGHGAEVFVAVTETRGGWYAIQHILKQRSNKPRQMALQHLHDFMSWNKSMVVGSRCSTGAAYSTWWSCWIIADLTLSLLTCPIHLI</sequence>
<evidence type="ECO:0000259" key="4">
    <source>
        <dbReference type="PROSITE" id="PS50303"/>
    </source>
</evidence>
<keyword evidence="1" id="KW-0677">Repeat</keyword>
<feature type="repeat" description="Pumilio" evidence="2">
    <location>
        <begin position="241"/>
        <end position="277"/>
    </location>
</feature>
<dbReference type="GO" id="GO:0010608">
    <property type="term" value="P:post-transcriptional regulation of gene expression"/>
    <property type="evidence" value="ECO:0007669"/>
    <property type="project" value="TreeGrafter"/>
</dbReference>